<accession>A0A931G370</accession>
<feature type="signal peptide" evidence="2">
    <location>
        <begin position="1"/>
        <end position="26"/>
    </location>
</feature>
<evidence type="ECO:0000256" key="1">
    <source>
        <dbReference type="SAM" id="MobiDB-lite"/>
    </source>
</evidence>
<feature type="chain" id="PRO_5038876271" evidence="2">
    <location>
        <begin position="27"/>
        <end position="368"/>
    </location>
</feature>
<evidence type="ECO:0000256" key="2">
    <source>
        <dbReference type="SAM" id="SignalP"/>
    </source>
</evidence>
<dbReference type="EMBL" id="JADQTO010000040">
    <property type="protein sequence ID" value="MBG0568527.1"/>
    <property type="molecule type" value="Genomic_DNA"/>
</dbReference>
<keyword evidence="4" id="KW-1185">Reference proteome</keyword>
<proteinExistence type="predicted"/>
<evidence type="ECO:0000313" key="4">
    <source>
        <dbReference type="Proteomes" id="UP000598146"/>
    </source>
</evidence>
<sequence length="368" mass="38430">MTRRRRVLIPAGIVLALAAGITVRIAGTAPTGAPPATVPSVSAAPFPTPATATSGPGTPVAPGPATTTPDPGSGLDPVRAAVPGPAPTDSARPGSPGPGSPGPGGEPSRPPQKPHPSDPAAPPQTADLNDLLDQHDPVPEGVPAQLNLFLGGGPRCGGMDDDRPPHIRVRPVVEIPTAPILCFGGFDGSRDLTVVVTTSTGAASTFTIKAYWDSLSEVEYPLPPGSPTGRYRVHAAQGRTTADTTFEVRRASVPTLWLKHFITQGETINVYLGGFTPNQPVRLHLYVCPQLQYRTTMTIPIDRNGEGRLDLRTDTATEPTCYAMNNALIYTPPETPPGGPEPDNSVFWLHKPSPPTSPPSCLARGLRC</sequence>
<comment type="caution">
    <text evidence="3">The sequence shown here is derived from an EMBL/GenBank/DDBJ whole genome shotgun (WGS) entry which is preliminary data.</text>
</comment>
<feature type="compositionally biased region" description="Low complexity" evidence="1">
    <location>
        <begin position="38"/>
        <end position="74"/>
    </location>
</feature>
<organism evidence="3 4">
    <name type="scientific">Actinoplanes aureus</name>
    <dbReference type="NCBI Taxonomy" id="2792083"/>
    <lineage>
        <taxon>Bacteria</taxon>
        <taxon>Bacillati</taxon>
        <taxon>Actinomycetota</taxon>
        <taxon>Actinomycetes</taxon>
        <taxon>Micromonosporales</taxon>
        <taxon>Micromonosporaceae</taxon>
        <taxon>Actinoplanes</taxon>
    </lineage>
</organism>
<protein>
    <submittedName>
        <fullName evidence="3">Uncharacterized protein</fullName>
    </submittedName>
</protein>
<dbReference type="AlphaFoldDB" id="A0A931G370"/>
<keyword evidence="2" id="KW-0732">Signal</keyword>
<reference evidence="3" key="1">
    <citation type="submission" date="2020-11" db="EMBL/GenBank/DDBJ databases">
        <title>Isolation and identification of active actinomycetes.</title>
        <authorList>
            <person name="Sun X."/>
        </authorList>
    </citation>
    <scope>NUCLEOTIDE SEQUENCE</scope>
    <source>
        <strain evidence="3">NEAU-A11</strain>
    </source>
</reference>
<evidence type="ECO:0000313" key="3">
    <source>
        <dbReference type="EMBL" id="MBG0568527.1"/>
    </source>
</evidence>
<gene>
    <name evidence="3" type="ORF">I4J89_44605</name>
</gene>
<dbReference type="Proteomes" id="UP000598146">
    <property type="component" value="Unassembled WGS sequence"/>
</dbReference>
<dbReference type="RefSeq" id="WP_196420299.1">
    <property type="nucleotide sequence ID" value="NZ_JADQTO010000040.1"/>
</dbReference>
<name>A0A931G370_9ACTN</name>
<feature type="region of interest" description="Disordered" evidence="1">
    <location>
        <begin position="31"/>
        <end position="144"/>
    </location>
</feature>
<feature type="compositionally biased region" description="Pro residues" evidence="1">
    <location>
        <begin position="108"/>
        <end position="122"/>
    </location>
</feature>